<dbReference type="HOGENOM" id="CLU_2832053_0_0_1"/>
<reference evidence="1 2" key="1">
    <citation type="submission" date="2014-04" db="EMBL/GenBank/DDBJ databases">
        <authorList>
            <consortium name="DOE Joint Genome Institute"/>
            <person name="Kuo A."/>
            <person name="Tarkka M."/>
            <person name="Buscot F."/>
            <person name="Kohler A."/>
            <person name="Nagy L.G."/>
            <person name="Floudas D."/>
            <person name="Copeland A."/>
            <person name="Barry K.W."/>
            <person name="Cichocki N."/>
            <person name="Veneault-Fourrey C."/>
            <person name="LaButti K."/>
            <person name="Lindquist E.A."/>
            <person name="Lipzen A."/>
            <person name="Lundell T."/>
            <person name="Morin E."/>
            <person name="Murat C."/>
            <person name="Sun H."/>
            <person name="Tunlid A."/>
            <person name="Henrissat B."/>
            <person name="Grigoriev I.V."/>
            <person name="Hibbett D.S."/>
            <person name="Martin F."/>
            <person name="Nordberg H.P."/>
            <person name="Cantor M.N."/>
            <person name="Hua S.X."/>
        </authorList>
    </citation>
    <scope>NUCLEOTIDE SEQUENCE [LARGE SCALE GENOMIC DNA]</scope>
    <source>
        <strain evidence="1 2">F 1598</strain>
    </source>
</reference>
<proteinExistence type="predicted"/>
<keyword evidence="2" id="KW-1185">Reference proteome</keyword>
<protein>
    <submittedName>
        <fullName evidence="1">Uncharacterized protein</fullName>
    </submittedName>
</protein>
<dbReference type="InParanoid" id="A0A0C3FRR4"/>
<gene>
    <name evidence="1" type="ORF">PILCRDRAFT_820285</name>
</gene>
<sequence length="66" mass="7195">MVLIDGCGSPTCKQPQQPYVAAIVCLCEPFAAEHRPISPVGAAGYARFLVIRLTEKQSAVWLLSHR</sequence>
<evidence type="ECO:0000313" key="1">
    <source>
        <dbReference type="EMBL" id="KIM82439.1"/>
    </source>
</evidence>
<evidence type="ECO:0000313" key="2">
    <source>
        <dbReference type="Proteomes" id="UP000054166"/>
    </source>
</evidence>
<organism evidence="1 2">
    <name type="scientific">Piloderma croceum (strain F 1598)</name>
    <dbReference type="NCBI Taxonomy" id="765440"/>
    <lineage>
        <taxon>Eukaryota</taxon>
        <taxon>Fungi</taxon>
        <taxon>Dikarya</taxon>
        <taxon>Basidiomycota</taxon>
        <taxon>Agaricomycotina</taxon>
        <taxon>Agaricomycetes</taxon>
        <taxon>Agaricomycetidae</taxon>
        <taxon>Atheliales</taxon>
        <taxon>Atheliaceae</taxon>
        <taxon>Piloderma</taxon>
    </lineage>
</organism>
<dbReference type="Proteomes" id="UP000054166">
    <property type="component" value="Unassembled WGS sequence"/>
</dbReference>
<name>A0A0C3FRR4_PILCF</name>
<dbReference type="EMBL" id="KN832994">
    <property type="protein sequence ID" value="KIM82439.1"/>
    <property type="molecule type" value="Genomic_DNA"/>
</dbReference>
<dbReference type="AlphaFoldDB" id="A0A0C3FRR4"/>
<reference evidence="2" key="2">
    <citation type="submission" date="2015-01" db="EMBL/GenBank/DDBJ databases">
        <title>Evolutionary Origins and Diversification of the Mycorrhizal Mutualists.</title>
        <authorList>
            <consortium name="DOE Joint Genome Institute"/>
            <consortium name="Mycorrhizal Genomics Consortium"/>
            <person name="Kohler A."/>
            <person name="Kuo A."/>
            <person name="Nagy L.G."/>
            <person name="Floudas D."/>
            <person name="Copeland A."/>
            <person name="Barry K.W."/>
            <person name="Cichocki N."/>
            <person name="Veneault-Fourrey C."/>
            <person name="LaButti K."/>
            <person name="Lindquist E.A."/>
            <person name="Lipzen A."/>
            <person name="Lundell T."/>
            <person name="Morin E."/>
            <person name="Murat C."/>
            <person name="Riley R."/>
            <person name="Ohm R."/>
            <person name="Sun H."/>
            <person name="Tunlid A."/>
            <person name="Henrissat B."/>
            <person name="Grigoriev I.V."/>
            <person name="Hibbett D.S."/>
            <person name="Martin F."/>
        </authorList>
    </citation>
    <scope>NUCLEOTIDE SEQUENCE [LARGE SCALE GENOMIC DNA]</scope>
    <source>
        <strain evidence="2">F 1598</strain>
    </source>
</reference>
<accession>A0A0C3FRR4</accession>